<dbReference type="GO" id="GO:0003676">
    <property type="term" value="F:nucleic acid binding"/>
    <property type="evidence" value="ECO:0007669"/>
    <property type="project" value="InterPro"/>
</dbReference>
<feature type="region of interest" description="Disordered" evidence="2">
    <location>
        <begin position="407"/>
        <end position="444"/>
    </location>
</feature>
<feature type="region of interest" description="Disordered" evidence="2">
    <location>
        <begin position="98"/>
        <end position="130"/>
    </location>
</feature>
<organism evidence="4 5">
    <name type="scientific">Chara braunii</name>
    <name type="common">Braun's stonewort</name>
    <dbReference type="NCBI Taxonomy" id="69332"/>
    <lineage>
        <taxon>Eukaryota</taxon>
        <taxon>Viridiplantae</taxon>
        <taxon>Streptophyta</taxon>
        <taxon>Charophyceae</taxon>
        <taxon>Charales</taxon>
        <taxon>Characeae</taxon>
        <taxon>Chara</taxon>
    </lineage>
</organism>
<comment type="caution">
    <text evidence="4">The sequence shown here is derived from an EMBL/GenBank/DDBJ whole genome shotgun (WGS) entry which is preliminary data.</text>
</comment>
<dbReference type="InterPro" id="IPR001878">
    <property type="entry name" value="Znf_CCHC"/>
</dbReference>
<evidence type="ECO:0000259" key="3">
    <source>
        <dbReference type="PROSITE" id="PS50158"/>
    </source>
</evidence>
<evidence type="ECO:0000256" key="2">
    <source>
        <dbReference type="SAM" id="MobiDB-lite"/>
    </source>
</evidence>
<dbReference type="Gene3D" id="4.10.60.10">
    <property type="entry name" value="Zinc finger, CCHC-type"/>
    <property type="match status" value="1"/>
</dbReference>
<feature type="compositionally biased region" description="Basic and acidic residues" evidence="2">
    <location>
        <begin position="98"/>
        <end position="128"/>
    </location>
</feature>
<evidence type="ECO:0000256" key="1">
    <source>
        <dbReference type="PROSITE-ProRule" id="PRU00047"/>
    </source>
</evidence>
<name>A0A388M9U8_CHABU</name>
<dbReference type="EMBL" id="BFEA01000897">
    <property type="protein sequence ID" value="GBG91348.1"/>
    <property type="molecule type" value="Genomic_DNA"/>
</dbReference>
<dbReference type="InterPro" id="IPR036875">
    <property type="entry name" value="Znf_CCHC_sf"/>
</dbReference>
<proteinExistence type="predicted"/>
<dbReference type="Pfam" id="PF00098">
    <property type="entry name" value="zf-CCHC"/>
    <property type="match status" value="1"/>
</dbReference>
<keyword evidence="1" id="KW-0862">Zinc</keyword>
<feature type="domain" description="CCHC-type" evidence="3">
    <location>
        <begin position="10"/>
        <end position="24"/>
    </location>
</feature>
<evidence type="ECO:0000313" key="4">
    <source>
        <dbReference type="EMBL" id="GBG91348.1"/>
    </source>
</evidence>
<keyword evidence="1" id="KW-0863">Zinc-finger</keyword>
<sequence>MASNQAPRTCYNCGQIGHLSHFCPLPDRRLAVQAPSTSTAIVPVQNVSVPTITAAGGDPGSYGNFGYGYGGGLKPRVETLEVTVASIKAFQDAEKARELGKKEEEARIKKEQEEEKRRQREKAEREEFQAQINKQSATNLDSVRKLLEGKKGGADQEVAKLHAEIEMLQKALKISSGATNSESEFDKFRREQEEERIRSERRFALMEEEVLRLKKLNEETTFAADVWKAKALRPGNKRGSVAVTSTPVPGTRTRPRVTPMQSPSLDKQRLKELVEQQDHEIELLKEWRLCELNGRRMTEQEVDRLKDKMSKLEVAKSTPTASNLKSRLDKVAAGTMEKGKQPMTPAAQAFAANDRDAFLHETRKVLWPMKKENIVALCAKEGVTYTTLDKMKEEIANKRTDAAFCKPPTVVKKPPDGIVIQEVSDNDGQNTSNSVEDHDESDTS</sequence>
<reference evidence="4 5" key="1">
    <citation type="journal article" date="2018" name="Cell">
        <title>The Chara Genome: Secondary Complexity and Implications for Plant Terrestrialization.</title>
        <authorList>
            <person name="Nishiyama T."/>
            <person name="Sakayama H."/>
            <person name="Vries J.D."/>
            <person name="Buschmann H."/>
            <person name="Saint-Marcoux D."/>
            <person name="Ullrich K.K."/>
            <person name="Haas F.B."/>
            <person name="Vanderstraeten L."/>
            <person name="Becker D."/>
            <person name="Lang D."/>
            <person name="Vosolsobe S."/>
            <person name="Rombauts S."/>
            <person name="Wilhelmsson P.K.I."/>
            <person name="Janitza P."/>
            <person name="Kern R."/>
            <person name="Heyl A."/>
            <person name="Rumpler F."/>
            <person name="Villalobos L.I.A.C."/>
            <person name="Clay J.M."/>
            <person name="Skokan R."/>
            <person name="Toyoda A."/>
            <person name="Suzuki Y."/>
            <person name="Kagoshima H."/>
            <person name="Schijlen E."/>
            <person name="Tajeshwar N."/>
            <person name="Catarino B."/>
            <person name="Hetherington A.J."/>
            <person name="Saltykova A."/>
            <person name="Bonnot C."/>
            <person name="Breuninger H."/>
            <person name="Symeonidi A."/>
            <person name="Radhakrishnan G.V."/>
            <person name="Van Nieuwerburgh F."/>
            <person name="Deforce D."/>
            <person name="Chang C."/>
            <person name="Karol K.G."/>
            <person name="Hedrich R."/>
            <person name="Ulvskov P."/>
            <person name="Glockner G."/>
            <person name="Delwiche C.F."/>
            <person name="Petrasek J."/>
            <person name="Van de Peer Y."/>
            <person name="Friml J."/>
            <person name="Beilby M."/>
            <person name="Dolan L."/>
            <person name="Kohara Y."/>
            <person name="Sugano S."/>
            <person name="Fujiyama A."/>
            <person name="Delaux P.-M."/>
            <person name="Quint M."/>
            <person name="TheiBen G."/>
            <person name="Hagemann M."/>
            <person name="Harholt J."/>
            <person name="Dunand C."/>
            <person name="Zachgo S."/>
            <person name="Langdale J."/>
            <person name="Maumus F."/>
            <person name="Straeten D.V.D."/>
            <person name="Gould S.B."/>
            <person name="Rensing S.A."/>
        </authorList>
    </citation>
    <scope>NUCLEOTIDE SEQUENCE [LARGE SCALE GENOMIC DNA]</scope>
    <source>
        <strain evidence="4 5">S276</strain>
    </source>
</reference>
<dbReference type="SMART" id="SM00343">
    <property type="entry name" value="ZnF_C2HC"/>
    <property type="match status" value="1"/>
</dbReference>
<dbReference type="PROSITE" id="PS50158">
    <property type="entry name" value="ZF_CCHC"/>
    <property type="match status" value="1"/>
</dbReference>
<feature type="region of interest" description="Disordered" evidence="2">
    <location>
        <begin position="237"/>
        <end position="266"/>
    </location>
</feature>
<dbReference type="Gramene" id="GBG91348">
    <property type="protein sequence ID" value="GBG91348"/>
    <property type="gene ID" value="CBR_g52234"/>
</dbReference>
<protein>
    <recommendedName>
        <fullName evidence="3">CCHC-type domain-containing protein</fullName>
    </recommendedName>
</protein>
<dbReference type="SUPFAM" id="SSF57756">
    <property type="entry name" value="Retrovirus zinc finger-like domains"/>
    <property type="match status" value="1"/>
</dbReference>
<dbReference type="GO" id="GO:0008270">
    <property type="term" value="F:zinc ion binding"/>
    <property type="evidence" value="ECO:0007669"/>
    <property type="project" value="UniProtKB-KW"/>
</dbReference>
<evidence type="ECO:0000313" key="5">
    <source>
        <dbReference type="Proteomes" id="UP000265515"/>
    </source>
</evidence>
<accession>A0A388M9U8</accession>
<gene>
    <name evidence="4" type="ORF">CBR_g52234</name>
</gene>
<keyword evidence="1" id="KW-0479">Metal-binding</keyword>
<dbReference type="AlphaFoldDB" id="A0A388M9U8"/>
<dbReference type="Proteomes" id="UP000265515">
    <property type="component" value="Unassembled WGS sequence"/>
</dbReference>
<keyword evidence="5" id="KW-1185">Reference proteome</keyword>